<dbReference type="PANTHER" id="PTHR22603:SF93">
    <property type="entry name" value="RE24176P"/>
    <property type="match status" value="1"/>
</dbReference>
<organism evidence="4 5">
    <name type="scientific">Araneus ventricosus</name>
    <name type="common">Orbweaver spider</name>
    <name type="synonym">Epeira ventricosa</name>
    <dbReference type="NCBI Taxonomy" id="182803"/>
    <lineage>
        <taxon>Eukaryota</taxon>
        <taxon>Metazoa</taxon>
        <taxon>Ecdysozoa</taxon>
        <taxon>Arthropoda</taxon>
        <taxon>Chelicerata</taxon>
        <taxon>Arachnida</taxon>
        <taxon>Araneae</taxon>
        <taxon>Araneomorphae</taxon>
        <taxon>Entelegynae</taxon>
        <taxon>Araneoidea</taxon>
        <taxon>Araneidae</taxon>
        <taxon>Araneus</taxon>
    </lineage>
</organism>
<keyword evidence="4" id="KW-0808">Transferase</keyword>
<keyword evidence="1" id="KW-0594">Phospholipid biosynthesis</keyword>
<evidence type="ECO:0000256" key="2">
    <source>
        <dbReference type="ARBA" id="ARBA00023264"/>
    </source>
</evidence>
<dbReference type="Proteomes" id="UP000499080">
    <property type="component" value="Unassembled WGS sequence"/>
</dbReference>
<dbReference type="GO" id="GO:0004103">
    <property type="term" value="F:choline kinase activity"/>
    <property type="evidence" value="ECO:0007669"/>
    <property type="project" value="TreeGrafter"/>
</dbReference>
<dbReference type="Gene3D" id="3.90.1200.10">
    <property type="match status" value="1"/>
</dbReference>
<dbReference type="AlphaFoldDB" id="A0A4Y2QP26"/>
<dbReference type="PANTHER" id="PTHR22603">
    <property type="entry name" value="CHOLINE/ETHANOALAMINE KINASE"/>
    <property type="match status" value="1"/>
</dbReference>
<dbReference type="InterPro" id="IPR011009">
    <property type="entry name" value="Kinase-like_dom_sf"/>
</dbReference>
<accession>A0A4Y2QP26</accession>
<proteinExistence type="inferred from homology"/>
<reference evidence="4 5" key="1">
    <citation type="journal article" date="2019" name="Sci. Rep.">
        <title>Orb-weaving spider Araneus ventricosus genome elucidates the spidroin gene catalogue.</title>
        <authorList>
            <person name="Kono N."/>
            <person name="Nakamura H."/>
            <person name="Ohtoshi R."/>
            <person name="Moran D.A.P."/>
            <person name="Shinohara A."/>
            <person name="Yoshida Y."/>
            <person name="Fujiwara M."/>
            <person name="Mori M."/>
            <person name="Tomita M."/>
            <person name="Arakawa K."/>
        </authorList>
    </citation>
    <scope>NUCLEOTIDE SEQUENCE [LARGE SCALE GENOMIC DNA]</scope>
</reference>
<evidence type="ECO:0000313" key="4">
    <source>
        <dbReference type="EMBL" id="GBN65063.1"/>
    </source>
</evidence>
<dbReference type="OrthoDB" id="6410843at2759"/>
<name>A0A4Y2QP26_ARAVE</name>
<keyword evidence="1" id="KW-0444">Lipid biosynthesis</keyword>
<dbReference type="SUPFAM" id="SSF56112">
    <property type="entry name" value="Protein kinase-like (PK-like)"/>
    <property type="match status" value="1"/>
</dbReference>
<dbReference type="GO" id="GO:0004305">
    <property type="term" value="F:ethanolamine kinase activity"/>
    <property type="evidence" value="ECO:0007669"/>
    <property type="project" value="TreeGrafter"/>
</dbReference>
<comment type="similarity">
    <text evidence="3">Belongs to the choline/ethanolamine kinase family.</text>
</comment>
<protein>
    <submittedName>
        <fullName evidence="4">Choline/ethanolamine kinase</fullName>
    </submittedName>
</protein>
<sequence length="380" mass="44353">MTTVPLEELENFKENAYKICQEFLGDIWDELPLSEFSFSVVSGGLSNTLYRCALPENAIVKNPKTPRQVLLRIYGPLQEDLNVVVKEAATFMLLAERKLGPKLYGVFPNGRLEEFIPSRTLLGKDYRVMYPAIARELAKIHALDVPIRKIPDFFPVNMKKWLNDVETDSKLKKNTTFEHSDLYAESIEWLTEEMKKSNSPVVYCHNDLQGGNILFREDSPSEQNPRIMLIDFEFGAYNYRGFDLANQFAEWCFDYNTEEHPYFEYSSEKFPTEEEQISFIRAYLHQLVEEGVIPSTSVEDEIKVHLQEIELFSMAVHLLWSLWSWKMSFRSSMDFAYREHGKTRLNVFRAIKKKYRSRLMCNGDSAPNHEPGNELNEDHH</sequence>
<gene>
    <name evidence="4" type="primary">Chkb_2</name>
    <name evidence="4" type="ORF">AVEN_273572_1</name>
</gene>
<dbReference type="Gene3D" id="3.30.200.20">
    <property type="entry name" value="Phosphorylase Kinase, domain 1"/>
    <property type="match status" value="1"/>
</dbReference>
<keyword evidence="1" id="KW-0443">Lipid metabolism</keyword>
<dbReference type="Pfam" id="PF01633">
    <property type="entry name" value="Choline_kinase"/>
    <property type="match status" value="1"/>
</dbReference>
<keyword evidence="2" id="KW-1208">Phospholipid metabolism</keyword>
<evidence type="ECO:0000256" key="3">
    <source>
        <dbReference type="ARBA" id="ARBA00038211"/>
    </source>
</evidence>
<evidence type="ECO:0000256" key="1">
    <source>
        <dbReference type="ARBA" id="ARBA00023209"/>
    </source>
</evidence>
<comment type="caution">
    <text evidence="4">The sequence shown here is derived from an EMBL/GenBank/DDBJ whole genome shotgun (WGS) entry which is preliminary data.</text>
</comment>
<evidence type="ECO:0000313" key="5">
    <source>
        <dbReference type="Proteomes" id="UP000499080"/>
    </source>
</evidence>
<dbReference type="EMBL" id="BGPR01014407">
    <property type="protein sequence ID" value="GBN65063.1"/>
    <property type="molecule type" value="Genomic_DNA"/>
</dbReference>
<dbReference type="GO" id="GO:0005737">
    <property type="term" value="C:cytoplasm"/>
    <property type="evidence" value="ECO:0007669"/>
    <property type="project" value="TreeGrafter"/>
</dbReference>
<dbReference type="GO" id="GO:0006646">
    <property type="term" value="P:phosphatidylethanolamine biosynthetic process"/>
    <property type="evidence" value="ECO:0007669"/>
    <property type="project" value="TreeGrafter"/>
</dbReference>
<keyword evidence="5" id="KW-1185">Reference proteome</keyword>
<keyword evidence="4" id="KW-0418">Kinase</keyword>